<dbReference type="STRING" id="1432562.WN59_10175"/>
<accession>A0A0M2SGW5</accession>
<keyword evidence="3" id="KW-1185">Reference proteome</keyword>
<evidence type="ECO:0000313" key="2">
    <source>
        <dbReference type="EMBL" id="KKK33959.1"/>
    </source>
</evidence>
<evidence type="ECO:0000313" key="3">
    <source>
        <dbReference type="Proteomes" id="UP000034287"/>
    </source>
</evidence>
<dbReference type="Proteomes" id="UP000034287">
    <property type="component" value="Unassembled WGS sequence"/>
</dbReference>
<name>A0A0M2SGW5_9STAP</name>
<gene>
    <name evidence="2" type="ORF">WN59_10175</name>
</gene>
<dbReference type="AlphaFoldDB" id="A0A0M2SGW5"/>
<dbReference type="RefSeq" id="WP_046516787.1">
    <property type="nucleotide sequence ID" value="NZ_LAYZ01000024.1"/>
</dbReference>
<organism evidence="2 3">
    <name type="scientific">Salinicoccus sediminis</name>
    <dbReference type="NCBI Taxonomy" id="1432562"/>
    <lineage>
        <taxon>Bacteria</taxon>
        <taxon>Bacillati</taxon>
        <taxon>Bacillota</taxon>
        <taxon>Bacilli</taxon>
        <taxon>Bacillales</taxon>
        <taxon>Staphylococcaceae</taxon>
        <taxon>Salinicoccus</taxon>
    </lineage>
</organism>
<evidence type="ECO:0008006" key="4">
    <source>
        <dbReference type="Google" id="ProtNLM"/>
    </source>
</evidence>
<comment type="caution">
    <text evidence="2">The sequence shown here is derived from an EMBL/GenBank/DDBJ whole genome shotgun (WGS) entry which is preliminary data.</text>
</comment>
<reference evidence="2 3" key="1">
    <citation type="submission" date="2015-04" db="EMBL/GenBank/DDBJ databases">
        <title>Taxonomic description and genome sequence of Salinicoccus sediminis sp. nov., a novel hyper halotolerant bacterium isolated from marine sediment.</title>
        <authorList>
            <person name="Mathan Kumar R."/>
            <person name="Kaur G."/>
            <person name="Kumar N."/>
            <person name="Kumar A."/>
            <person name="Singh N.K."/>
            <person name="Kaur N."/>
            <person name="Mayilraj S."/>
        </authorList>
    </citation>
    <scope>NUCLEOTIDE SEQUENCE [LARGE SCALE GENOMIC DNA]</scope>
    <source>
        <strain evidence="2 3">SV-16</strain>
    </source>
</reference>
<proteinExistence type="predicted"/>
<dbReference type="PATRIC" id="fig|1432562.3.peg.2018"/>
<evidence type="ECO:0000256" key="1">
    <source>
        <dbReference type="SAM" id="MobiDB-lite"/>
    </source>
</evidence>
<dbReference type="OrthoDB" id="2417843at2"/>
<feature type="region of interest" description="Disordered" evidence="1">
    <location>
        <begin position="22"/>
        <end position="48"/>
    </location>
</feature>
<dbReference type="PROSITE" id="PS51257">
    <property type="entry name" value="PROKAR_LIPOPROTEIN"/>
    <property type="match status" value="1"/>
</dbReference>
<dbReference type="EMBL" id="LAYZ01000024">
    <property type="protein sequence ID" value="KKK33959.1"/>
    <property type="molecule type" value="Genomic_DNA"/>
</dbReference>
<sequence>MKLKPLFVLGSSILLLTACGTGENGEETEASGSNAETSNEENADNTQSANLIDKESLNDGGWINFEGNVKEQEGMMNTESIPYDPSKEYELNSGAYVTYFNGEEFIETKLIQDNLPGPIETVDEADSIQLSFHKDFIDMIELKEK</sequence>
<protein>
    <recommendedName>
        <fullName evidence="4">Lipoprotein</fullName>
    </recommendedName>
</protein>